<dbReference type="AlphaFoldDB" id="A0A562HZG7"/>
<dbReference type="RefSeq" id="WP_144572701.1">
    <property type="nucleotide sequence ID" value="NZ_VLKG01000012.1"/>
</dbReference>
<keyword evidence="1" id="KW-0812">Transmembrane</keyword>
<reference evidence="2 3" key="1">
    <citation type="submission" date="2019-07" db="EMBL/GenBank/DDBJ databases">
        <title>Genomic Encyclopedia of Type Strains, Phase I: the one thousand microbial genomes (KMG-I) project.</title>
        <authorList>
            <person name="Kyrpides N."/>
        </authorList>
    </citation>
    <scope>NUCLEOTIDE SEQUENCE [LARGE SCALE GENOMIC DNA]</scope>
    <source>
        <strain evidence="2 3">DSM 375</strain>
    </source>
</reference>
<protein>
    <submittedName>
        <fullName evidence="2">Uncharacterized protein</fullName>
    </submittedName>
</protein>
<evidence type="ECO:0000313" key="2">
    <source>
        <dbReference type="EMBL" id="TWH64151.1"/>
    </source>
</evidence>
<keyword evidence="1" id="KW-0472">Membrane</keyword>
<accession>A0A562HZG7</accession>
<organism evidence="2 3">
    <name type="scientific">Azomonas agilis</name>
    <dbReference type="NCBI Taxonomy" id="116849"/>
    <lineage>
        <taxon>Bacteria</taxon>
        <taxon>Pseudomonadati</taxon>
        <taxon>Pseudomonadota</taxon>
        <taxon>Gammaproteobacteria</taxon>
        <taxon>Pseudomonadales</taxon>
        <taxon>Pseudomonadaceae</taxon>
        <taxon>Azomonas</taxon>
    </lineage>
</organism>
<comment type="caution">
    <text evidence="2">The sequence shown here is derived from an EMBL/GenBank/DDBJ whole genome shotgun (WGS) entry which is preliminary data.</text>
</comment>
<evidence type="ECO:0000313" key="3">
    <source>
        <dbReference type="Proteomes" id="UP000319627"/>
    </source>
</evidence>
<proteinExistence type="predicted"/>
<feature type="transmembrane region" description="Helical" evidence="1">
    <location>
        <begin position="6"/>
        <end position="21"/>
    </location>
</feature>
<dbReference type="EMBL" id="VLKG01000012">
    <property type="protein sequence ID" value="TWH64151.1"/>
    <property type="molecule type" value="Genomic_DNA"/>
</dbReference>
<sequence length="216" mass="24087">MLDLIILFSSIALCALIWWWITNRLKNNGRGWLLRNFVGFSFGSFAGITLLVTALSKDNIEPSSEEIINKKAIAAVSAISEKSLEMDADTYFYRLDKILQPFSQHHRIMDKKLTTGASKNSFSANIDQNVFITGTISKTTGNLFDLNILSKHNLPPLEFAVMVSAALTAANISVEQKVVFEKIPDLLKGQELTYGKIKFSSIIDKNIGIWVFAKPI</sequence>
<gene>
    <name evidence="2" type="ORF">LX59_02702</name>
</gene>
<keyword evidence="1" id="KW-1133">Transmembrane helix</keyword>
<dbReference type="Proteomes" id="UP000319627">
    <property type="component" value="Unassembled WGS sequence"/>
</dbReference>
<keyword evidence="3" id="KW-1185">Reference proteome</keyword>
<name>A0A562HZG7_9GAMM</name>
<feature type="transmembrane region" description="Helical" evidence="1">
    <location>
        <begin position="33"/>
        <end position="55"/>
    </location>
</feature>
<evidence type="ECO:0000256" key="1">
    <source>
        <dbReference type="SAM" id="Phobius"/>
    </source>
</evidence>